<evidence type="ECO:0000313" key="2">
    <source>
        <dbReference type="Proteomes" id="UP000198406"/>
    </source>
</evidence>
<protein>
    <submittedName>
        <fullName evidence="1">Uncharacterized protein</fullName>
    </submittedName>
</protein>
<sequence length="321" mass="35475">MMFLRPPQIRHIQKTNGAIIRVRLMGSYSRMLDMGGVPSSMHQKTGSINASKNCKVQAICFDFGTLTGSISLKEKEEVVSAKEIRVGNEEQRQGLGSIMPDVGKVTQIADILNVKLGNEERISSNRTLSSKEDADLSRLMEVDPSNETKVVEKQTNPLLQFDVRSKYAARLAKKGVGLAGVDRMKQQLEDEKSNTRGDAASHFVARKMAMSEPATAGGDKWMALTGTGTLLQYLTQRSMKICLLPSPKSFKIVNTEEGDRMEQMKAQLNDVNFHSLIKTGGDAEQVLQTALRDLALDSPLRILVVSDRDEYIRVAKESGLM</sequence>
<evidence type="ECO:0000313" key="1">
    <source>
        <dbReference type="EMBL" id="GAX26638.1"/>
    </source>
</evidence>
<dbReference type="Proteomes" id="UP000198406">
    <property type="component" value="Unassembled WGS sequence"/>
</dbReference>
<gene>
    <name evidence="1" type="ORF">FisN_2Hh428</name>
</gene>
<dbReference type="InParanoid" id="A0A1Z5KL29"/>
<comment type="caution">
    <text evidence="1">The sequence shown here is derived from an EMBL/GenBank/DDBJ whole genome shotgun (WGS) entry which is preliminary data.</text>
</comment>
<dbReference type="EMBL" id="BDSP01000251">
    <property type="protein sequence ID" value="GAX26638.1"/>
    <property type="molecule type" value="Genomic_DNA"/>
</dbReference>
<reference evidence="1 2" key="1">
    <citation type="journal article" date="2015" name="Plant Cell">
        <title>Oil accumulation by the oleaginous diatom Fistulifera solaris as revealed by the genome and transcriptome.</title>
        <authorList>
            <person name="Tanaka T."/>
            <person name="Maeda Y."/>
            <person name="Veluchamy A."/>
            <person name="Tanaka M."/>
            <person name="Abida H."/>
            <person name="Marechal E."/>
            <person name="Bowler C."/>
            <person name="Muto M."/>
            <person name="Sunaga Y."/>
            <person name="Tanaka M."/>
            <person name="Yoshino T."/>
            <person name="Taniguchi T."/>
            <person name="Fukuda Y."/>
            <person name="Nemoto M."/>
            <person name="Matsumoto M."/>
            <person name="Wong P.S."/>
            <person name="Aburatani S."/>
            <person name="Fujibuchi W."/>
        </authorList>
    </citation>
    <scope>NUCLEOTIDE SEQUENCE [LARGE SCALE GENOMIC DNA]</scope>
    <source>
        <strain evidence="1 2">JPCC DA0580</strain>
    </source>
</reference>
<organism evidence="1 2">
    <name type="scientific">Fistulifera solaris</name>
    <name type="common">Oleaginous diatom</name>
    <dbReference type="NCBI Taxonomy" id="1519565"/>
    <lineage>
        <taxon>Eukaryota</taxon>
        <taxon>Sar</taxon>
        <taxon>Stramenopiles</taxon>
        <taxon>Ochrophyta</taxon>
        <taxon>Bacillariophyta</taxon>
        <taxon>Bacillariophyceae</taxon>
        <taxon>Bacillariophycidae</taxon>
        <taxon>Naviculales</taxon>
        <taxon>Naviculaceae</taxon>
        <taxon>Fistulifera</taxon>
    </lineage>
</organism>
<name>A0A1Z5KL29_FISSO</name>
<proteinExistence type="predicted"/>
<accession>A0A1Z5KL29</accession>
<dbReference type="AlphaFoldDB" id="A0A1Z5KL29"/>
<dbReference type="OrthoDB" id="42202at2759"/>
<keyword evidence="2" id="KW-1185">Reference proteome</keyword>